<sequence length="171" mass="17971">MAATISILAASLLLVIAFIHDVRVMKIPNRLTISFIIAGIIYQSVVYGMSGSIHSFLGAAAGFIPLLVLYALKGIGAGDVKLFAALGAWIGASLVVQVLIYAILYAGAAGVVLIFVNGSFGRRVMRAVISMITPSAGGKVEAIKTWSKDGLRFPFMIAVVPAALTAWFQTV</sequence>
<name>A0ABW0VRW2_9BACL</name>
<accession>A0ABW0VRW2</accession>
<feature type="transmembrane region" description="Helical" evidence="2">
    <location>
        <begin position="88"/>
        <end position="116"/>
    </location>
</feature>
<evidence type="ECO:0000259" key="3">
    <source>
        <dbReference type="Pfam" id="PF01478"/>
    </source>
</evidence>
<keyword evidence="2" id="KW-0812">Transmembrane</keyword>
<dbReference type="RefSeq" id="WP_379186769.1">
    <property type="nucleotide sequence ID" value="NZ_JBHSOW010000015.1"/>
</dbReference>
<evidence type="ECO:0000313" key="5">
    <source>
        <dbReference type="Proteomes" id="UP001596047"/>
    </source>
</evidence>
<dbReference type="PANTHER" id="PTHR30487">
    <property type="entry name" value="TYPE 4 PREPILIN-LIKE PROTEINS LEADER PEPTIDE-PROCESSING ENZYME"/>
    <property type="match status" value="1"/>
</dbReference>
<dbReference type="PANTHER" id="PTHR30487:SF0">
    <property type="entry name" value="PREPILIN LEADER PEPTIDASE_N-METHYLTRANSFERASE-RELATED"/>
    <property type="match status" value="1"/>
</dbReference>
<comment type="caution">
    <text evidence="4">The sequence shown here is derived from an EMBL/GenBank/DDBJ whole genome shotgun (WGS) entry which is preliminary data.</text>
</comment>
<keyword evidence="2" id="KW-0472">Membrane</keyword>
<dbReference type="InterPro" id="IPR000045">
    <property type="entry name" value="Prepilin_IV_endopep_pep"/>
</dbReference>
<proteinExistence type="inferred from homology"/>
<dbReference type="InterPro" id="IPR050882">
    <property type="entry name" value="Prepilin_peptidase/N-MTase"/>
</dbReference>
<keyword evidence="2" id="KW-1133">Transmembrane helix</keyword>
<feature type="transmembrane region" description="Helical" evidence="2">
    <location>
        <begin position="56"/>
        <end position="76"/>
    </location>
</feature>
<feature type="domain" description="Prepilin type IV endopeptidase peptidase" evidence="3">
    <location>
        <begin position="10"/>
        <end position="110"/>
    </location>
</feature>
<evidence type="ECO:0000256" key="1">
    <source>
        <dbReference type="ARBA" id="ARBA00005801"/>
    </source>
</evidence>
<dbReference type="Pfam" id="PF01478">
    <property type="entry name" value="Peptidase_A24"/>
    <property type="match status" value="1"/>
</dbReference>
<reference evidence="5" key="1">
    <citation type="journal article" date="2019" name="Int. J. Syst. Evol. Microbiol.">
        <title>The Global Catalogue of Microorganisms (GCM) 10K type strain sequencing project: providing services to taxonomists for standard genome sequencing and annotation.</title>
        <authorList>
            <consortium name="The Broad Institute Genomics Platform"/>
            <consortium name="The Broad Institute Genome Sequencing Center for Infectious Disease"/>
            <person name="Wu L."/>
            <person name="Ma J."/>
        </authorList>
    </citation>
    <scope>NUCLEOTIDE SEQUENCE [LARGE SCALE GENOMIC DNA]</scope>
    <source>
        <strain evidence="5">CGMCC 1.3240</strain>
    </source>
</reference>
<dbReference type="Gene3D" id="1.20.120.1220">
    <property type="match status" value="1"/>
</dbReference>
<protein>
    <submittedName>
        <fullName evidence="4">Prepilin peptidase</fullName>
    </submittedName>
</protein>
<dbReference type="EMBL" id="JBHSOW010000015">
    <property type="protein sequence ID" value="MFC5648320.1"/>
    <property type="molecule type" value="Genomic_DNA"/>
</dbReference>
<dbReference type="Proteomes" id="UP001596047">
    <property type="component" value="Unassembled WGS sequence"/>
</dbReference>
<evidence type="ECO:0000313" key="4">
    <source>
        <dbReference type="EMBL" id="MFC5648320.1"/>
    </source>
</evidence>
<gene>
    <name evidence="4" type="ORF">ACFPYJ_04140</name>
</gene>
<feature type="transmembrane region" description="Helical" evidence="2">
    <location>
        <begin position="27"/>
        <end position="49"/>
    </location>
</feature>
<evidence type="ECO:0000256" key="2">
    <source>
        <dbReference type="SAM" id="Phobius"/>
    </source>
</evidence>
<organism evidence="4 5">
    <name type="scientific">Paenibacillus solisilvae</name>
    <dbReference type="NCBI Taxonomy" id="2486751"/>
    <lineage>
        <taxon>Bacteria</taxon>
        <taxon>Bacillati</taxon>
        <taxon>Bacillota</taxon>
        <taxon>Bacilli</taxon>
        <taxon>Bacillales</taxon>
        <taxon>Paenibacillaceae</taxon>
        <taxon>Paenibacillus</taxon>
    </lineage>
</organism>
<keyword evidence="5" id="KW-1185">Reference proteome</keyword>
<comment type="similarity">
    <text evidence="1">Belongs to the peptidase A24 family.</text>
</comment>